<feature type="chain" id="PRO_5031142291" description="Rv2525c-like glycoside hydrolase-like domain-containing protein" evidence="2">
    <location>
        <begin position="31"/>
        <end position="521"/>
    </location>
</feature>
<accession>A0A7R7DTA6</accession>
<organism evidence="4 5">
    <name type="scientific">Actinocatenispora thailandica</name>
    <dbReference type="NCBI Taxonomy" id="227318"/>
    <lineage>
        <taxon>Bacteria</taxon>
        <taxon>Bacillati</taxon>
        <taxon>Actinomycetota</taxon>
        <taxon>Actinomycetes</taxon>
        <taxon>Micromonosporales</taxon>
        <taxon>Micromonosporaceae</taxon>
        <taxon>Actinocatenispora</taxon>
    </lineage>
</organism>
<reference evidence="4 5" key="1">
    <citation type="submission" date="2020-08" db="EMBL/GenBank/DDBJ databases">
        <title>Whole genome shotgun sequence of Actinocatenispora thailandica NBRC 105041.</title>
        <authorList>
            <person name="Komaki H."/>
            <person name="Tamura T."/>
        </authorList>
    </citation>
    <scope>NUCLEOTIDE SEQUENCE [LARGE SCALE GENOMIC DNA]</scope>
    <source>
        <strain evidence="4 5">NBRC 105041</strain>
    </source>
</reference>
<dbReference type="KEGG" id="atl:Athai_49400"/>
<keyword evidence="5" id="KW-1185">Reference proteome</keyword>
<proteinExistence type="predicted"/>
<dbReference type="Pfam" id="PF13517">
    <property type="entry name" value="FG-GAP_3"/>
    <property type="match status" value="3"/>
</dbReference>
<evidence type="ECO:0000313" key="5">
    <source>
        <dbReference type="Proteomes" id="UP000611640"/>
    </source>
</evidence>
<evidence type="ECO:0000313" key="4">
    <source>
        <dbReference type="EMBL" id="BCJ37437.1"/>
    </source>
</evidence>
<keyword evidence="1 2" id="KW-0732">Signal</keyword>
<dbReference type="Proteomes" id="UP000611640">
    <property type="component" value="Chromosome"/>
</dbReference>
<dbReference type="Gene3D" id="2.130.10.130">
    <property type="entry name" value="Integrin alpha, N-terminal"/>
    <property type="match status" value="1"/>
</dbReference>
<sequence>MARVRFRTAALGALALAITALVAPPRPAAAAAVAAPGTYAGKGFDTCAAPSSAAMHAWLASPYRSVGIYFGGPNRGCAQPNLTADWVATQQAAGWHLLPLYMGLQAPCTTSNKKYRIDPATAATQGRSSADDAVTAAQAIGLPASSALILDMEAYRTGDTSCRNAVLSYVSSFNARLHTRGYFAGFYGSLGSGVTDQVSVYNSTSRVRADYLDFARYDGVATLSNSSIPASYWSPHRRIKQYQGGHAETYGGVTMTIDNDLVDLAPLPAAGFGDATGNGWSDLMARDNTTGTLWLYPGNGTNFGGRSSLGTGFNAMDTITRYGDVNGDGRPDVITRQTSTGTLWLYPGTGSGLGSRVTLATGFGGMREITATGDLNGDGHPDLLAVQSSNGYLYFYPGRGAAGFGPRVSLGPGWNAMGDLAAIGDLNHDGRPDLIARLNSSGDLYFYPGTGIGFGPRVRIGTGWNGMRNLAGVGDFNRDGYPDLFAVEKSTNRLYLYPGRNGSFGTRIQLGTGWNTLRPLL</sequence>
<name>A0A7R7DTA6_9ACTN</name>
<evidence type="ECO:0000259" key="3">
    <source>
        <dbReference type="Pfam" id="PF08924"/>
    </source>
</evidence>
<dbReference type="Pfam" id="PF08924">
    <property type="entry name" value="Rv2525c_GlyHyd-like"/>
    <property type="match status" value="1"/>
</dbReference>
<dbReference type="SUPFAM" id="SSF69318">
    <property type="entry name" value="Integrin alpha N-terminal domain"/>
    <property type="match status" value="1"/>
</dbReference>
<dbReference type="PANTHER" id="PTHR44103">
    <property type="entry name" value="PROPROTEIN CONVERTASE P"/>
    <property type="match status" value="1"/>
</dbReference>
<dbReference type="AlphaFoldDB" id="A0A7R7DTA6"/>
<dbReference type="PANTHER" id="PTHR44103:SF1">
    <property type="entry name" value="PROPROTEIN CONVERTASE P"/>
    <property type="match status" value="1"/>
</dbReference>
<dbReference type="RefSeq" id="WP_203963649.1">
    <property type="nucleotide sequence ID" value="NZ_AP023355.1"/>
</dbReference>
<feature type="signal peptide" evidence="2">
    <location>
        <begin position="1"/>
        <end position="30"/>
    </location>
</feature>
<dbReference type="InterPro" id="IPR013517">
    <property type="entry name" value="FG-GAP"/>
</dbReference>
<protein>
    <recommendedName>
        <fullName evidence="3">Rv2525c-like glycoside hydrolase-like domain-containing protein</fullName>
    </recommendedName>
</protein>
<feature type="domain" description="Rv2525c-like glycoside hydrolase-like" evidence="3">
    <location>
        <begin position="57"/>
        <end position="261"/>
    </location>
</feature>
<dbReference type="InterPro" id="IPR028994">
    <property type="entry name" value="Integrin_alpha_N"/>
</dbReference>
<dbReference type="SUPFAM" id="SSF51445">
    <property type="entry name" value="(Trans)glycosidases"/>
    <property type="match status" value="1"/>
</dbReference>
<evidence type="ECO:0000256" key="2">
    <source>
        <dbReference type="SAM" id="SignalP"/>
    </source>
</evidence>
<evidence type="ECO:0000256" key="1">
    <source>
        <dbReference type="ARBA" id="ARBA00022729"/>
    </source>
</evidence>
<gene>
    <name evidence="4" type="ORF">Athai_49400</name>
</gene>
<dbReference type="EMBL" id="AP023355">
    <property type="protein sequence ID" value="BCJ37437.1"/>
    <property type="molecule type" value="Genomic_DNA"/>
</dbReference>
<dbReference type="InterPro" id="IPR015020">
    <property type="entry name" value="Rv2525c-like_Glyco_Hydro-like"/>
</dbReference>
<dbReference type="Gene3D" id="3.20.20.80">
    <property type="entry name" value="Glycosidases"/>
    <property type="match status" value="1"/>
</dbReference>
<dbReference type="InterPro" id="IPR017853">
    <property type="entry name" value="GH"/>
</dbReference>